<dbReference type="RefSeq" id="WP_008802598.1">
    <property type="nucleotide sequence ID" value="NZ_KQ235735.1"/>
</dbReference>
<dbReference type="InterPro" id="IPR002347">
    <property type="entry name" value="SDR_fam"/>
</dbReference>
<protein>
    <recommendedName>
        <fullName evidence="5">3-oxoacyl-ACP reductase</fullName>
    </recommendedName>
</protein>
<dbReference type="HOGENOM" id="CLU_010194_2_10_0"/>
<dbReference type="PANTHER" id="PTHR42879:SF2">
    <property type="entry name" value="3-OXOACYL-[ACYL-CARRIER-PROTEIN] REDUCTASE FABG"/>
    <property type="match status" value="1"/>
</dbReference>
<evidence type="ECO:0000313" key="4">
    <source>
        <dbReference type="Proteomes" id="UP000004925"/>
    </source>
</evidence>
<proteinExistence type="inferred from homology"/>
<reference evidence="3 4" key="1">
    <citation type="submission" date="2011-10" db="EMBL/GenBank/DDBJ databases">
        <title>The Genome Sequence of Fusobacterium sp. 4_1_13.</title>
        <authorList>
            <consortium name="The Broad Institute Genome Sequencing Platform"/>
            <person name="Earl A."/>
            <person name="Ward D."/>
            <person name="Feldgarden M."/>
            <person name="Gevers D."/>
            <person name="Strauss J."/>
            <person name="Ambrose C."/>
            <person name="Allen-Vercoe E."/>
            <person name="Young S.K."/>
            <person name="Zeng Q."/>
            <person name="Gargeya S."/>
            <person name="Fitzgerald M."/>
            <person name="Haas B."/>
            <person name="Abouelleil A."/>
            <person name="Alvarado L."/>
            <person name="Arachchi H.M."/>
            <person name="Berlin A."/>
            <person name="Brown A."/>
            <person name="Chapman S.B."/>
            <person name="Chen Z."/>
            <person name="Dunbar C."/>
            <person name="Freedman E."/>
            <person name="Gearin G."/>
            <person name="Goldberg J."/>
            <person name="Griggs A."/>
            <person name="Gujja S."/>
            <person name="Heiman D."/>
            <person name="Howarth C."/>
            <person name="Larson L."/>
            <person name="Lui A."/>
            <person name="MacDonald P.J."/>
            <person name="Montmayeur A."/>
            <person name="Murphy C."/>
            <person name="Neiman D."/>
            <person name="Pearson M."/>
            <person name="Priest M."/>
            <person name="Roberts A."/>
            <person name="Saif S."/>
            <person name="Shea T."/>
            <person name="Shenoy N."/>
            <person name="Sisk P."/>
            <person name="Stolte C."/>
            <person name="Sykes S."/>
            <person name="Wortman J."/>
            <person name="Nusbaum C."/>
            <person name="Birren B."/>
        </authorList>
    </citation>
    <scope>NUCLEOTIDE SEQUENCE [LARGE SCALE GENOMIC DNA]</scope>
    <source>
        <strain evidence="3 4">4_1_13</strain>
    </source>
</reference>
<dbReference type="EMBL" id="ACDE02000013">
    <property type="protein sequence ID" value="EEO39701.1"/>
    <property type="molecule type" value="Genomic_DNA"/>
</dbReference>
<dbReference type="AlphaFoldDB" id="A0A0M1VSV1"/>
<dbReference type="CDD" id="cd05233">
    <property type="entry name" value="SDR_c"/>
    <property type="match status" value="1"/>
</dbReference>
<evidence type="ECO:0008006" key="5">
    <source>
        <dbReference type="Google" id="ProtNLM"/>
    </source>
</evidence>
<dbReference type="Proteomes" id="UP000004925">
    <property type="component" value="Unassembled WGS sequence"/>
</dbReference>
<dbReference type="PRINTS" id="PR00080">
    <property type="entry name" value="SDRFAMILY"/>
</dbReference>
<dbReference type="Pfam" id="PF00106">
    <property type="entry name" value="adh_short"/>
    <property type="match status" value="1"/>
</dbReference>
<gene>
    <name evidence="3" type="ORF">FSCG_00414</name>
</gene>
<sequence length="238" mass="27186">MKIALITGATSGIGYEISKRLLKMNYTVYGIGRNFIKNNENIFKEFENFIPVTCDLSKLNDLEKTLHSLKKIKFDLIVNSAGIGYFGLHEEMNISKIKNMIAINLQAPLVISQYFLRTLKENKGIIINISSVTANKESPLASAYSATKAGLSQFSKSLFEEVRKNDVKVITIYPDMTKTNFYENNTYFECDDDEKAYIKIEDIGNTIEFILNQSVNIVFTDITIKPQRHKIKKVKRKE</sequence>
<organism evidence="3 4">
    <name type="scientific">Fusobacterium vincentii 4_1_13</name>
    <dbReference type="NCBI Taxonomy" id="469606"/>
    <lineage>
        <taxon>Bacteria</taxon>
        <taxon>Fusobacteriati</taxon>
        <taxon>Fusobacteriota</taxon>
        <taxon>Fusobacteriia</taxon>
        <taxon>Fusobacteriales</taxon>
        <taxon>Fusobacteriaceae</taxon>
        <taxon>Fusobacterium</taxon>
    </lineage>
</organism>
<name>A0A0M1VSV1_FUSVC</name>
<evidence type="ECO:0000313" key="3">
    <source>
        <dbReference type="EMBL" id="EEO39701.1"/>
    </source>
</evidence>
<accession>A0A0M1VSV1</accession>
<comment type="caution">
    <text evidence="3">The sequence shown here is derived from an EMBL/GenBank/DDBJ whole genome shotgun (WGS) entry which is preliminary data.</text>
</comment>
<dbReference type="eggNOG" id="COG0300">
    <property type="taxonomic scope" value="Bacteria"/>
</dbReference>
<dbReference type="SUPFAM" id="SSF51735">
    <property type="entry name" value="NAD(P)-binding Rossmann-fold domains"/>
    <property type="match status" value="1"/>
</dbReference>
<evidence type="ECO:0000256" key="2">
    <source>
        <dbReference type="RuleBase" id="RU000363"/>
    </source>
</evidence>
<dbReference type="InterPro" id="IPR036291">
    <property type="entry name" value="NAD(P)-bd_dom_sf"/>
</dbReference>
<dbReference type="PANTHER" id="PTHR42879">
    <property type="entry name" value="3-OXOACYL-(ACYL-CARRIER-PROTEIN) REDUCTASE"/>
    <property type="match status" value="1"/>
</dbReference>
<dbReference type="InterPro" id="IPR050259">
    <property type="entry name" value="SDR"/>
</dbReference>
<dbReference type="Gene3D" id="3.40.50.720">
    <property type="entry name" value="NAD(P)-binding Rossmann-like Domain"/>
    <property type="match status" value="1"/>
</dbReference>
<dbReference type="PRINTS" id="PR00081">
    <property type="entry name" value="GDHRDH"/>
</dbReference>
<comment type="similarity">
    <text evidence="1 2">Belongs to the short-chain dehydrogenases/reductases (SDR) family.</text>
</comment>
<evidence type="ECO:0000256" key="1">
    <source>
        <dbReference type="ARBA" id="ARBA00006484"/>
    </source>
</evidence>